<evidence type="ECO:0000256" key="1">
    <source>
        <dbReference type="SAM" id="MobiDB-lite"/>
    </source>
</evidence>
<reference evidence="2" key="1">
    <citation type="submission" date="2023-07" db="EMBL/GenBank/DDBJ databases">
        <title>Genome content predicts the carbon catabolic preferences of heterotrophic bacteria.</title>
        <authorList>
            <person name="Gralka M."/>
        </authorList>
    </citation>
    <scope>NUCLEOTIDE SEQUENCE</scope>
    <source>
        <strain evidence="2">I3M17_2</strain>
    </source>
</reference>
<dbReference type="RefSeq" id="WP_019604646.1">
    <property type="nucleotide sequence ID" value="NZ_JAUOPB010000007.1"/>
</dbReference>
<name>A0AAW7X9B8_9GAMM</name>
<gene>
    <name evidence="2" type="ORF">Q4521_11205</name>
</gene>
<dbReference type="Proteomes" id="UP001169760">
    <property type="component" value="Unassembled WGS sequence"/>
</dbReference>
<accession>A0AAW7X9B8</accession>
<organism evidence="2 3">
    <name type="scientific">Saccharophagus degradans</name>
    <dbReference type="NCBI Taxonomy" id="86304"/>
    <lineage>
        <taxon>Bacteria</taxon>
        <taxon>Pseudomonadati</taxon>
        <taxon>Pseudomonadota</taxon>
        <taxon>Gammaproteobacteria</taxon>
        <taxon>Cellvibrionales</taxon>
        <taxon>Cellvibrionaceae</taxon>
        <taxon>Saccharophagus</taxon>
    </lineage>
</organism>
<dbReference type="AlphaFoldDB" id="A0AAW7X9B8"/>
<feature type="region of interest" description="Disordered" evidence="1">
    <location>
        <begin position="175"/>
        <end position="194"/>
    </location>
</feature>
<evidence type="ECO:0000313" key="3">
    <source>
        <dbReference type="Proteomes" id="UP001169760"/>
    </source>
</evidence>
<sequence>MSIIWWEKTVEYYFVKKYVELDAFIAPLDGHQERAGDTILGNEENWILIEFKKDETCLTDECRKFTNYEEAKGILIDESSHHLIIYGESSGRDIDLVCQEYFSEEQLHIEDALSQGTDIDSFFEYVRKFVTFKKNSNKSSGGFGLVAGIRSDGTVTKCMKLSEFGQAMQLEQKLQAKLKPSPVRNRDPGPSWDR</sequence>
<protein>
    <submittedName>
        <fullName evidence="2">Uncharacterized protein</fullName>
    </submittedName>
</protein>
<proteinExistence type="predicted"/>
<comment type="caution">
    <text evidence="2">The sequence shown here is derived from an EMBL/GenBank/DDBJ whole genome shotgun (WGS) entry which is preliminary data.</text>
</comment>
<feature type="compositionally biased region" description="Basic and acidic residues" evidence="1">
    <location>
        <begin position="184"/>
        <end position="194"/>
    </location>
</feature>
<evidence type="ECO:0000313" key="2">
    <source>
        <dbReference type="EMBL" id="MDO6423042.1"/>
    </source>
</evidence>
<dbReference type="EMBL" id="JAUOPB010000007">
    <property type="protein sequence ID" value="MDO6423042.1"/>
    <property type="molecule type" value="Genomic_DNA"/>
</dbReference>